<dbReference type="GO" id="GO:0016926">
    <property type="term" value="P:protein desumoylation"/>
    <property type="evidence" value="ECO:0007669"/>
    <property type="project" value="TreeGrafter"/>
</dbReference>
<evidence type="ECO:0000256" key="4">
    <source>
        <dbReference type="ARBA" id="ARBA00022807"/>
    </source>
</evidence>
<evidence type="ECO:0000313" key="9">
    <source>
        <dbReference type="Proteomes" id="UP000053110"/>
    </source>
</evidence>
<dbReference type="Pfam" id="PF02902">
    <property type="entry name" value="Peptidase_C48"/>
    <property type="match status" value="1"/>
</dbReference>
<gene>
    <name evidence="7" type="ORF">BGT96224_A21302</name>
    <name evidence="8" type="ORF">BGT96224V2_LOCUS4675</name>
</gene>
<organism evidence="8">
    <name type="scientific">Blumeria graminis f. sp. tritici 96224</name>
    <dbReference type="NCBI Taxonomy" id="1268274"/>
    <lineage>
        <taxon>Eukaryota</taxon>
        <taxon>Fungi</taxon>
        <taxon>Dikarya</taxon>
        <taxon>Ascomycota</taxon>
        <taxon>Pezizomycotina</taxon>
        <taxon>Leotiomycetes</taxon>
        <taxon>Erysiphales</taxon>
        <taxon>Erysiphaceae</taxon>
        <taxon>Blumeria</taxon>
    </lineage>
</organism>
<dbReference type="PANTHER" id="PTHR12606">
    <property type="entry name" value="SENTRIN/SUMO-SPECIFIC PROTEASE"/>
    <property type="match status" value="1"/>
</dbReference>
<reference evidence="7" key="2">
    <citation type="submission" date="2013-01" db="EMBL/GenBank/DDBJ databases">
        <title>The wheat powdery mildew genome reveals unique evolution of an obligate biotroph.</title>
        <authorList>
            <person name="Oberhaensli S."/>
            <person name="Wicker T."/>
            <person name="Keller B."/>
        </authorList>
    </citation>
    <scope>NUCLEOTIDE SEQUENCE</scope>
    <source>
        <strain evidence="7">96224</strain>
    </source>
</reference>
<proteinExistence type="inferred from homology"/>
<dbReference type="InterPro" id="IPR038765">
    <property type="entry name" value="Papain-like_cys_pep_sf"/>
</dbReference>
<dbReference type="Proteomes" id="UP000053110">
    <property type="component" value="Unassembled WGS sequence"/>
</dbReference>
<evidence type="ECO:0000256" key="5">
    <source>
        <dbReference type="SAM" id="MobiDB-lite"/>
    </source>
</evidence>
<evidence type="ECO:0000259" key="6">
    <source>
        <dbReference type="PROSITE" id="PS50600"/>
    </source>
</evidence>
<feature type="region of interest" description="Disordered" evidence="5">
    <location>
        <begin position="1"/>
        <end position="23"/>
    </location>
</feature>
<dbReference type="SUPFAM" id="SSF54001">
    <property type="entry name" value="Cysteine proteinases"/>
    <property type="match status" value="1"/>
</dbReference>
<feature type="domain" description="Ubiquitin-like protease family profile" evidence="6">
    <location>
        <begin position="294"/>
        <end position="470"/>
    </location>
</feature>
<dbReference type="GO" id="GO:0005634">
    <property type="term" value="C:nucleus"/>
    <property type="evidence" value="ECO:0007669"/>
    <property type="project" value="TreeGrafter"/>
</dbReference>
<evidence type="ECO:0000313" key="7">
    <source>
        <dbReference type="EMBL" id="EPQ63761.1"/>
    </source>
</evidence>
<evidence type="ECO:0000313" key="8">
    <source>
        <dbReference type="EMBL" id="SUZ11515.1"/>
    </source>
</evidence>
<keyword evidence="3" id="KW-0378">Hydrolase</keyword>
<sequence>MSGRKRKAEEQLERTTIPGSPYSDANSSKNMISQITSFFWNWIRSFSELESTPASAESDPTIFKASQNSLLNKNAIPDIPSKSLAADPTNSNINNTAISNRTIKNRIVDIDGYDKNKARRIVDQYWEPKPLPWEKSTPPTNSLYSTLVTTTDQKTNLEQRSLLRITQDPTRLSIRHDLHVKTSLPERVPHADHGSPGMPHDWKNLEDSLNSLFLSDSDQLTLSKFKAEKYRVLAEERNEKKRLESIHEARQRRLRRLLPLENLVQILNPNWENRVNKAHLTRNNDPLTTSIGGTELRIKDFRTLLDIRSWLNDEIINAYIEWIVDAANKAANVEAAALGLLRSSTPRFIAHNSFFYQSLSKKGPESQDRLMKKKGAPGLTLLEVDSVFVPICNGSHWTLGVVRPIAKTIEYFDSMGGSPTKFISRMRDWLKHQLGAAYVSSEWEAPKTLCANQTNGYDCGVFVCTNALCVAVGLDTSCYEESDMKLQRRNIAAVLLNRGFQGDFAWKVQGNGLFY</sequence>
<evidence type="ECO:0000256" key="2">
    <source>
        <dbReference type="ARBA" id="ARBA00022670"/>
    </source>
</evidence>
<dbReference type="EMBL" id="KE375099">
    <property type="protein sequence ID" value="EPQ63761.1"/>
    <property type="molecule type" value="Genomic_DNA"/>
</dbReference>
<dbReference type="AlphaFoldDB" id="A0A061HFM9"/>
<dbReference type="HOGENOM" id="CLU_038721_0_0_1"/>
<feature type="non-terminal residue" evidence="8">
    <location>
        <position position="515"/>
    </location>
</feature>
<evidence type="ECO:0000256" key="3">
    <source>
        <dbReference type="ARBA" id="ARBA00022801"/>
    </source>
</evidence>
<dbReference type="EMBL" id="UIGY01000128">
    <property type="protein sequence ID" value="SUZ11515.1"/>
    <property type="molecule type" value="Genomic_DNA"/>
</dbReference>
<comment type="similarity">
    <text evidence="1">Belongs to the peptidase C48 family.</text>
</comment>
<dbReference type="PANTHER" id="PTHR12606:SF141">
    <property type="entry name" value="GH15225P-RELATED"/>
    <property type="match status" value="1"/>
</dbReference>
<dbReference type="GO" id="GO:0016929">
    <property type="term" value="F:deSUMOylase activity"/>
    <property type="evidence" value="ECO:0007669"/>
    <property type="project" value="TreeGrafter"/>
</dbReference>
<protein>
    <submittedName>
        <fullName evidence="8">BgtA-21302</fullName>
    </submittedName>
</protein>
<keyword evidence="4" id="KW-0788">Thiol protease</keyword>
<accession>A0A061HFM9</accession>
<dbReference type="PROSITE" id="PS50600">
    <property type="entry name" value="ULP_PROTEASE"/>
    <property type="match status" value="1"/>
</dbReference>
<dbReference type="GO" id="GO:0006508">
    <property type="term" value="P:proteolysis"/>
    <property type="evidence" value="ECO:0007669"/>
    <property type="project" value="UniProtKB-KW"/>
</dbReference>
<dbReference type="OrthoDB" id="1939479at2759"/>
<evidence type="ECO:0000256" key="1">
    <source>
        <dbReference type="ARBA" id="ARBA00005234"/>
    </source>
</evidence>
<reference evidence="8" key="3">
    <citation type="submission" date="2018-07" db="EMBL/GenBank/DDBJ databases">
        <authorList>
            <person name="Quirk P.G."/>
            <person name="Krulwich T.A."/>
        </authorList>
    </citation>
    <scope>NUCLEOTIDE SEQUENCE</scope>
    <source>
        <strain evidence="8">96224</strain>
    </source>
</reference>
<keyword evidence="2" id="KW-0645">Protease</keyword>
<reference evidence="9" key="1">
    <citation type="journal article" date="2013" name="Nat. Genet.">
        <title>The wheat powdery mildew genome shows the unique evolution of an obligate biotroph.</title>
        <authorList>
            <person name="Wicker T."/>
            <person name="Oberhaensli S."/>
            <person name="Parlange F."/>
            <person name="Buchmann J.P."/>
            <person name="Shatalina M."/>
            <person name="Roffler S."/>
            <person name="Ben-David R."/>
            <person name="Dolezel J."/>
            <person name="Simkova H."/>
            <person name="Schulze-Lefert P."/>
            <person name="Spanu P.D."/>
            <person name="Bruggmann R."/>
            <person name="Amselem J."/>
            <person name="Quesneville H."/>
            <person name="Ver Loren van Themaat E."/>
            <person name="Paape T."/>
            <person name="Shimizu K.K."/>
            <person name="Keller B."/>
        </authorList>
    </citation>
    <scope>NUCLEOTIDE SEQUENCE [LARGE SCALE GENOMIC DNA]</scope>
    <source>
        <strain evidence="9">96224</strain>
    </source>
</reference>
<dbReference type="Gene3D" id="3.40.395.10">
    <property type="entry name" value="Adenoviral Proteinase, Chain A"/>
    <property type="match status" value="1"/>
</dbReference>
<name>A0A061HFM9_BLUGR</name>
<dbReference type="InterPro" id="IPR003653">
    <property type="entry name" value="Peptidase_C48_C"/>
</dbReference>